<keyword evidence="2" id="KW-1185">Reference proteome</keyword>
<organism evidence="1 2">
    <name type="scientific">Catharanthus roseus</name>
    <name type="common">Madagascar periwinkle</name>
    <name type="synonym">Vinca rosea</name>
    <dbReference type="NCBI Taxonomy" id="4058"/>
    <lineage>
        <taxon>Eukaryota</taxon>
        <taxon>Viridiplantae</taxon>
        <taxon>Streptophyta</taxon>
        <taxon>Embryophyta</taxon>
        <taxon>Tracheophyta</taxon>
        <taxon>Spermatophyta</taxon>
        <taxon>Magnoliopsida</taxon>
        <taxon>eudicotyledons</taxon>
        <taxon>Gunneridae</taxon>
        <taxon>Pentapetalae</taxon>
        <taxon>asterids</taxon>
        <taxon>lamiids</taxon>
        <taxon>Gentianales</taxon>
        <taxon>Apocynaceae</taxon>
        <taxon>Rauvolfioideae</taxon>
        <taxon>Vinceae</taxon>
        <taxon>Catharanthinae</taxon>
        <taxon>Catharanthus</taxon>
    </lineage>
</organism>
<reference evidence="2" key="1">
    <citation type="journal article" date="2023" name="Nat. Plants">
        <title>Single-cell RNA sequencing provides a high-resolution roadmap for understanding the multicellular compartmentation of specialized metabolism.</title>
        <authorList>
            <person name="Sun S."/>
            <person name="Shen X."/>
            <person name="Li Y."/>
            <person name="Li Y."/>
            <person name="Wang S."/>
            <person name="Li R."/>
            <person name="Zhang H."/>
            <person name="Shen G."/>
            <person name="Guo B."/>
            <person name="Wei J."/>
            <person name="Xu J."/>
            <person name="St-Pierre B."/>
            <person name="Chen S."/>
            <person name="Sun C."/>
        </authorList>
    </citation>
    <scope>NUCLEOTIDE SEQUENCE [LARGE SCALE GENOMIC DNA]</scope>
</reference>
<gene>
    <name evidence="1" type="ORF">M9H77_14665</name>
</gene>
<evidence type="ECO:0000313" key="1">
    <source>
        <dbReference type="EMBL" id="KAI5674301.1"/>
    </source>
</evidence>
<dbReference type="EMBL" id="CM044703">
    <property type="protein sequence ID" value="KAI5674301.1"/>
    <property type="molecule type" value="Genomic_DNA"/>
</dbReference>
<dbReference type="Proteomes" id="UP001060085">
    <property type="component" value="Linkage Group LG03"/>
</dbReference>
<name>A0ACC0BNS6_CATRO</name>
<comment type="caution">
    <text evidence="1">The sequence shown here is derived from an EMBL/GenBank/DDBJ whole genome shotgun (WGS) entry which is preliminary data.</text>
</comment>
<protein>
    <submittedName>
        <fullName evidence="1">Uncharacterized protein</fullName>
    </submittedName>
</protein>
<accession>A0ACC0BNS6</accession>
<evidence type="ECO:0000313" key="2">
    <source>
        <dbReference type="Proteomes" id="UP001060085"/>
    </source>
</evidence>
<sequence length="759" mass="85041">MEAGNVLKQKVRTGEVVVEISSTEEISKLKEESSPLEVAIPPSGISSLSPLPSQTPKTPPATGFRQRPIGRSLRSKSKSRLVEPPYPRKTKVVEETSDQNQPATGSSPYPYGSSPYNGTRAGGVGKESKRARTPGSITPKTPLMASPGGVDGEEDEDDDEVYMTARNSRVEIEVKKHGKNVNLLILIEWIVLFSIVGVLIASLCINKLKNQYVWGLHIWRWCVLILTVFCGHLVTGWFMDVLVFFIEKNFLLKKKVLYFLYALRKSVRVSVWLGLILLTWALLINRGVKRSRRTIRILNYITRGIASSLIGALLWMVKTFLVKLLASSFHVKTFFDRIQDSIFHQYVLQTLSYPPLLKHGESSTSSGRLSFKHLKKSGKQGGLAEEVIDVDKLYKMKKEKISAWTMGGLIKVIMTSGLSTISELLDESEDNEGAEQKEIKSEFEAKAAAKRIFKKVAKSGKGYIDDEDLSLYMPKEEVDNMLLMFEGAAETGQIKKADFKSWVVKVYNERKYLAHSLNDTKTAVEELNKIASGLILVIIIIVWLLLMGIATTQVLVFISSQILLVVFIFGNTAKTVFEAIIFVFVTHPFDVGDKCVIDGAQMLVEEMNILTTVFLKVDNELIYYPNAVLATKPIGNFNRSPEMGDSVEFAVDFSTSVESIAALKAKIKEYLESKPQHWRPGHSVAIKEIENMNKLKMALYVTHTVNFQSPEKGNRRSDLVLELKRILENLDIKYHLLPQEVHLKYVGSETQPSTAASAR</sequence>
<proteinExistence type="predicted"/>